<dbReference type="EMBL" id="UGQT01000001">
    <property type="protein sequence ID" value="STZ59244.1"/>
    <property type="molecule type" value="Genomic_DNA"/>
</dbReference>
<evidence type="ECO:0000313" key="2">
    <source>
        <dbReference type="Proteomes" id="UP000254978"/>
    </source>
</evidence>
<evidence type="ECO:0008006" key="3">
    <source>
        <dbReference type="Google" id="ProtNLM"/>
    </source>
</evidence>
<accession>A0A378TFF0</accession>
<evidence type="ECO:0000313" key="1">
    <source>
        <dbReference type="EMBL" id="STZ59244.1"/>
    </source>
</evidence>
<reference evidence="1 2" key="1">
    <citation type="submission" date="2018-06" db="EMBL/GenBank/DDBJ databases">
        <authorList>
            <consortium name="Pathogen Informatics"/>
            <person name="Doyle S."/>
        </authorList>
    </citation>
    <scope>NUCLEOTIDE SEQUENCE [LARGE SCALE GENOMIC DNA]</scope>
    <source>
        <strain evidence="1 2">NCTC10821</strain>
    </source>
</reference>
<protein>
    <recommendedName>
        <fullName evidence="3">DKNYY family protein</fullName>
    </recommendedName>
</protein>
<sequence length="385" mass="42909">MDVVDGVVMLEGAPLRGGISADGFAVIHLHRDGWLTAGYLRDAAGVWWFHERTGKAVRLSDSTQFRVLDDDYGLSATTVYLEDTPIPGADPATFELLEHSPYFARDRRRIYVKGGKRFCHFDKADAATAVANGAYLADKDHLYHHYSAITLADDQKDTAEAQDGTRLRDWLHRHHPGIVGWWHPEYIAPPAEPEAELLTRDGARIFYNGYPVDGADPATFEMVSERFGKDAHRVYRRDFTRTSWPFGHPDDVLVAVEKSDPATFEVFSTAWARDATTVYLWGAPKKKLDPASFRFLGNTPTNSWACDDHGLYRSNGTLRVAGVNGATFRRLDDDWGTDGQVVFCLRTGAVTRAADAASFRLVNGGAEDDHATYRITGGSVRRVRK</sequence>
<dbReference type="AlphaFoldDB" id="A0A378TFF0"/>
<dbReference type="Proteomes" id="UP000254978">
    <property type="component" value="Unassembled WGS sequence"/>
</dbReference>
<keyword evidence="2" id="KW-1185">Reference proteome</keyword>
<proteinExistence type="predicted"/>
<gene>
    <name evidence="1" type="ORF">NCTC10821_02770</name>
</gene>
<name>A0A378TFF0_9MYCO</name>
<organism evidence="1 2">
    <name type="scientific">Mycolicibacterium tokaiense</name>
    <dbReference type="NCBI Taxonomy" id="39695"/>
    <lineage>
        <taxon>Bacteria</taxon>
        <taxon>Bacillati</taxon>
        <taxon>Actinomycetota</taxon>
        <taxon>Actinomycetes</taxon>
        <taxon>Mycobacteriales</taxon>
        <taxon>Mycobacteriaceae</taxon>
        <taxon>Mycolicibacterium</taxon>
    </lineage>
</organism>